<protein>
    <submittedName>
        <fullName evidence="1">Uncharacterized protein</fullName>
    </submittedName>
</protein>
<reference evidence="1 2" key="1">
    <citation type="submission" date="2016-02" db="EMBL/GenBank/DDBJ databases">
        <title>Genome analysis of coral dinoflagellate symbionts highlights evolutionary adaptations to a symbiotic lifestyle.</title>
        <authorList>
            <person name="Aranda M."/>
            <person name="Li Y."/>
            <person name="Liew Y.J."/>
            <person name="Baumgarten S."/>
            <person name="Simakov O."/>
            <person name="Wilson M."/>
            <person name="Piel J."/>
            <person name="Ashoor H."/>
            <person name="Bougouffa S."/>
            <person name="Bajic V.B."/>
            <person name="Ryu T."/>
            <person name="Ravasi T."/>
            <person name="Bayer T."/>
            <person name="Micklem G."/>
            <person name="Kim H."/>
            <person name="Bhak J."/>
            <person name="Lajeunesse T.C."/>
            <person name="Voolstra C.R."/>
        </authorList>
    </citation>
    <scope>NUCLEOTIDE SEQUENCE [LARGE SCALE GENOMIC DNA]</scope>
    <source>
        <strain evidence="1 2">CCMP2467</strain>
    </source>
</reference>
<dbReference type="Proteomes" id="UP000186817">
    <property type="component" value="Unassembled WGS sequence"/>
</dbReference>
<proteinExistence type="predicted"/>
<organism evidence="1 2">
    <name type="scientific">Symbiodinium microadriaticum</name>
    <name type="common">Dinoflagellate</name>
    <name type="synonym">Zooxanthella microadriatica</name>
    <dbReference type="NCBI Taxonomy" id="2951"/>
    <lineage>
        <taxon>Eukaryota</taxon>
        <taxon>Sar</taxon>
        <taxon>Alveolata</taxon>
        <taxon>Dinophyceae</taxon>
        <taxon>Suessiales</taxon>
        <taxon>Symbiodiniaceae</taxon>
        <taxon>Symbiodinium</taxon>
    </lineage>
</organism>
<accession>A0A1Q9C0L5</accession>
<evidence type="ECO:0000313" key="1">
    <source>
        <dbReference type="EMBL" id="OLP76449.1"/>
    </source>
</evidence>
<dbReference type="AlphaFoldDB" id="A0A1Q9C0L5"/>
<dbReference type="EMBL" id="LSRX01002022">
    <property type="protein sequence ID" value="OLP76449.1"/>
    <property type="molecule type" value="Genomic_DNA"/>
</dbReference>
<keyword evidence="2" id="KW-1185">Reference proteome</keyword>
<sequence>MSFLETARCRYRLRQSGLALPNSKCTHSNRDAIITLQLEVVLGKAGRSVVAEFGEMILTPRNDIMWHGLDKTECLDLLLIGAADSFRRLVLPYSCLPWQFMGVVGKTPAAALASMQ</sequence>
<comment type="caution">
    <text evidence="1">The sequence shown here is derived from an EMBL/GenBank/DDBJ whole genome shotgun (WGS) entry which is preliminary data.</text>
</comment>
<name>A0A1Q9C0L5_SYMMI</name>
<gene>
    <name evidence="1" type="ORF">AK812_SmicGene43615</name>
</gene>
<evidence type="ECO:0000313" key="2">
    <source>
        <dbReference type="Proteomes" id="UP000186817"/>
    </source>
</evidence>
<feature type="non-terminal residue" evidence="1">
    <location>
        <position position="116"/>
    </location>
</feature>